<sequence>MSKRRPASPHRRAREYAGRREKSQDEEEVQEPLWSWHKEILVGHAEERCRPMRARLFWLSSIHLPKPPRRTEPQYLQVRDVGPGFASSSSGSNSKWTVDLNRTRVCPLDAAMRSFRTQGLISHGHPGRNLSVLVAHWPPRGAHIHNETAPLACFLKDEWVGVFSVYNASYSVDLIRSNVPRCQILRTCTNCPCHEGVAAALATDIHIGTSNMAVVPPPGCEHCSRSQIKELGSVARAANQTYLTRSELDTTLLVLNIRADDTAQAENIQTVLWTLVVLSAVFLGLRIYCKISYTYTKIRIEDIILVASWLVLASDAALNEFIIKSRFGRPDFPITVDNITVLAIVGLSSITCSFVGQVWSKTAFAISLLRMCDGWKKAFVWFSIISMNVLFAFSSLSFWVGCVPLEKRWKPFADGTCYDLKWVVSFGIFVSVYSGLLDIALSIIPWLILMRPRPAEESSGLTLSKKEKIGVSVALSMGMLAGIAAFVKASYMRSVNDTTGDFSHGGAELAVWAGAETAITIMASTIPVLRVLLRDTAIKTKYLPEAIKMRVRSTVRRSERASARPVAQPEEDKIPIVSSGASMSTAGASSTSSGSTVDSQKTLISKTPDTRKK</sequence>
<feature type="compositionally biased region" description="Basic residues" evidence="6">
    <location>
        <begin position="1"/>
        <end position="13"/>
    </location>
</feature>
<keyword evidence="3 7" id="KW-1133">Transmembrane helix</keyword>
<dbReference type="InterPro" id="IPR052337">
    <property type="entry name" value="SAT4-like"/>
</dbReference>
<dbReference type="GO" id="GO:0016020">
    <property type="term" value="C:membrane"/>
    <property type="evidence" value="ECO:0007669"/>
    <property type="project" value="UniProtKB-SubCell"/>
</dbReference>
<gene>
    <name evidence="9" type="ORF">CSIM01_07434</name>
</gene>
<dbReference type="AlphaFoldDB" id="A0A135TPT5"/>
<evidence type="ECO:0000313" key="9">
    <source>
        <dbReference type="EMBL" id="KXH50210.1"/>
    </source>
</evidence>
<feature type="transmembrane region" description="Helical" evidence="7">
    <location>
        <begin position="469"/>
        <end position="489"/>
    </location>
</feature>
<evidence type="ECO:0000256" key="3">
    <source>
        <dbReference type="ARBA" id="ARBA00022989"/>
    </source>
</evidence>
<feature type="transmembrane region" description="Helical" evidence="7">
    <location>
        <begin position="379"/>
        <end position="400"/>
    </location>
</feature>
<feature type="compositionally biased region" description="Basic and acidic residues" evidence="6">
    <location>
        <begin position="14"/>
        <end position="23"/>
    </location>
</feature>
<accession>A0A135TPT5</accession>
<dbReference type="PANTHER" id="PTHR33048">
    <property type="entry name" value="PTH11-LIKE INTEGRAL MEMBRANE PROTEIN (AFU_ORTHOLOGUE AFUA_5G11245)"/>
    <property type="match status" value="1"/>
</dbReference>
<dbReference type="OrthoDB" id="5417887at2759"/>
<feature type="transmembrane region" description="Helical" evidence="7">
    <location>
        <begin position="339"/>
        <end position="359"/>
    </location>
</feature>
<feature type="region of interest" description="Disordered" evidence="6">
    <location>
        <begin position="553"/>
        <end position="613"/>
    </location>
</feature>
<organism evidence="9 10">
    <name type="scientific">Colletotrichum simmondsii</name>
    <dbReference type="NCBI Taxonomy" id="703756"/>
    <lineage>
        <taxon>Eukaryota</taxon>
        <taxon>Fungi</taxon>
        <taxon>Dikarya</taxon>
        <taxon>Ascomycota</taxon>
        <taxon>Pezizomycotina</taxon>
        <taxon>Sordariomycetes</taxon>
        <taxon>Hypocreomycetidae</taxon>
        <taxon>Glomerellales</taxon>
        <taxon>Glomerellaceae</taxon>
        <taxon>Colletotrichum</taxon>
        <taxon>Colletotrichum acutatum species complex</taxon>
    </lineage>
</organism>
<feature type="transmembrane region" description="Helical" evidence="7">
    <location>
        <begin position="300"/>
        <end position="319"/>
    </location>
</feature>
<feature type="domain" description="Rhodopsin" evidence="8">
    <location>
        <begin position="285"/>
        <end position="534"/>
    </location>
</feature>
<evidence type="ECO:0000313" key="10">
    <source>
        <dbReference type="Proteomes" id="UP000070328"/>
    </source>
</evidence>
<keyword evidence="2 7" id="KW-0812">Transmembrane</keyword>
<evidence type="ECO:0000256" key="1">
    <source>
        <dbReference type="ARBA" id="ARBA00004141"/>
    </source>
</evidence>
<feature type="transmembrane region" description="Helical" evidence="7">
    <location>
        <begin position="270"/>
        <end position="288"/>
    </location>
</feature>
<evidence type="ECO:0000259" key="8">
    <source>
        <dbReference type="Pfam" id="PF20684"/>
    </source>
</evidence>
<feature type="compositionally biased region" description="Low complexity" evidence="6">
    <location>
        <begin position="578"/>
        <end position="596"/>
    </location>
</feature>
<dbReference type="InterPro" id="IPR049326">
    <property type="entry name" value="Rhodopsin_dom_fungi"/>
</dbReference>
<dbReference type="EMBL" id="JFBX01000099">
    <property type="protein sequence ID" value="KXH50210.1"/>
    <property type="molecule type" value="Genomic_DNA"/>
</dbReference>
<feature type="region of interest" description="Disordered" evidence="6">
    <location>
        <begin position="1"/>
        <end position="28"/>
    </location>
</feature>
<evidence type="ECO:0000256" key="4">
    <source>
        <dbReference type="ARBA" id="ARBA00023136"/>
    </source>
</evidence>
<name>A0A135TPT5_9PEZI</name>
<comment type="subcellular location">
    <subcellularLocation>
        <location evidence="1">Membrane</location>
        <topology evidence="1">Multi-pass membrane protein</topology>
    </subcellularLocation>
</comment>
<dbReference type="Proteomes" id="UP000070328">
    <property type="component" value="Unassembled WGS sequence"/>
</dbReference>
<comment type="similarity">
    <text evidence="5">Belongs to the SAT4 family.</text>
</comment>
<evidence type="ECO:0000256" key="6">
    <source>
        <dbReference type="SAM" id="MobiDB-lite"/>
    </source>
</evidence>
<keyword evidence="4 7" id="KW-0472">Membrane</keyword>
<dbReference type="PANTHER" id="PTHR33048:SF42">
    <property type="entry name" value="INTEGRAL MEMBRANE PROTEIN"/>
    <property type="match status" value="1"/>
</dbReference>
<feature type="transmembrane region" description="Helical" evidence="7">
    <location>
        <begin position="509"/>
        <end position="533"/>
    </location>
</feature>
<evidence type="ECO:0000256" key="2">
    <source>
        <dbReference type="ARBA" id="ARBA00022692"/>
    </source>
</evidence>
<reference evidence="9 10" key="1">
    <citation type="submission" date="2014-02" db="EMBL/GenBank/DDBJ databases">
        <title>The genome sequence of Colletotrichum simmondsii CBS122122.</title>
        <authorList>
            <person name="Baroncelli R."/>
            <person name="Thon M.R."/>
        </authorList>
    </citation>
    <scope>NUCLEOTIDE SEQUENCE [LARGE SCALE GENOMIC DNA]</scope>
    <source>
        <strain evidence="9 10">CBS122122</strain>
    </source>
</reference>
<evidence type="ECO:0000256" key="7">
    <source>
        <dbReference type="SAM" id="Phobius"/>
    </source>
</evidence>
<keyword evidence="10" id="KW-1185">Reference proteome</keyword>
<proteinExistence type="inferred from homology"/>
<feature type="transmembrane region" description="Helical" evidence="7">
    <location>
        <begin position="420"/>
        <end position="448"/>
    </location>
</feature>
<evidence type="ECO:0000256" key="5">
    <source>
        <dbReference type="ARBA" id="ARBA00038359"/>
    </source>
</evidence>
<comment type="caution">
    <text evidence="9">The sequence shown here is derived from an EMBL/GenBank/DDBJ whole genome shotgun (WGS) entry which is preliminary data.</text>
</comment>
<feature type="compositionally biased region" description="Polar residues" evidence="6">
    <location>
        <begin position="597"/>
        <end position="607"/>
    </location>
</feature>
<protein>
    <recommendedName>
        <fullName evidence="8">Rhodopsin domain-containing protein</fullName>
    </recommendedName>
</protein>
<dbReference type="Pfam" id="PF20684">
    <property type="entry name" value="Fung_rhodopsin"/>
    <property type="match status" value="1"/>
</dbReference>